<proteinExistence type="predicted"/>
<organism evidence="2 3">
    <name type="scientific">Volvox africanus</name>
    <dbReference type="NCBI Taxonomy" id="51714"/>
    <lineage>
        <taxon>Eukaryota</taxon>
        <taxon>Viridiplantae</taxon>
        <taxon>Chlorophyta</taxon>
        <taxon>core chlorophytes</taxon>
        <taxon>Chlorophyceae</taxon>
        <taxon>CS clade</taxon>
        <taxon>Chlamydomonadales</taxon>
        <taxon>Volvocaceae</taxon>
        <taxon>Volvox</taxon>
    </lineage>
</organism>
<protein>
    <submittedName>
        <fullName evidence="2">Uncharacterized protein</fullName>
    </submittedName>
</protein>
<evidence type="ECO:0000313" key="3">
    <source>
        <dbReference type="Proteomes" id="UP001165090"/>
    </source>
</evidence>
<dbReference type="Proteomes" id="UP001165090">
    <property type="component" value="Unassembled WGS sequence"/>
</dbReference>
<evidence type="ECO:0000313" key="2">
    <source>
        <dbReference type="EMBL" id="GLI61553.1"/>
    </source>
</evidence>
<feature type="transmembrane region" description="Helical" evidence="1">
    <location>
        <begin position="97"/>
        <end position="120"/>
    </location>
</feature>
<keyword evidence="1" id="KW-0812">Transmembrane</keyword>
<accession>A0ABQ5RWB3</accession>
<gene>
    <name evidence="2" type="ORF">VaNZ11_003947</name>
</gene>
<name>A0ABQ5RWB3_9CHLO</name>
<sequence length="135" mass="14974">MGGEPNEAEILMYGGCFSPLFVGGWHLGGDLKSDTAPGEDDYLPINVAVSCADGSVFKADTNSYKQVIGPVLTDEEIKAKHRYTYDKYSKVDPSPTINFTFVVLLVMRGLRILLAIPYFLRRKKKVPRVALYLLA</sequence>
<dbReference type="EMBL" id="BSDZ01000010">
    <property type="protein sequence ID" value="GLI61553.1"/>
    <property type="molecule type" value="Genomic_DNA"/>
</dbReference>
<reference evidence="2 3" key="1">
    <citation type="journal article" date="2023" name="IScience">
        <title>Expanded male sex-determining region conserved during the evolution of homothallism in the green alga Volvox.</title>
        <authorList>
            <person name="Yamamoto K."/>
            <person name="Matsuzaki R."/>
            <person name="Mahakham W."/>
            <person name="Heman W."/>
            <person name="Sekimoto H."/>
            <person name="Kawachi M."/>
            <person name="Minakuchi Y."/>
            <person name="Toyoda A."/>
            <person name="Nozaki H."/>
        </authorList>
    </citation>
    <scope>NUCLEOTIDE SEQUENCE [LARGE SCALE GENOMIC DNA]</scope>
    <source>
        <strain evidence="2 3">NIES-4468</strain>
    </source>
</reference>
<comment type="caution">
    <text evidence="2">The sequence shown here is derived from an EMBL/GenBank/DDBJ whole genome shotgun (WGS) entry which is preliminary data.</text>
</comment>
<evidence type="ECO:0000256" key="1">
    <source>
        <dbReference type="SAM" id="Phobius"/>
    </source>
</evidence>
<keyword evidence="1" id="KW-0472">Membrane</keyword>
<keyword evidence="3" id="KW-1185">Reference proteome</keyword>
<keyword evidence="1" id="KW-1133">Transmembrane helix</keyword>